<dbReference type="InterPro" id="IPR020891">
    <property type="entry name" value="UPF0758_CS"/>
</dbReference>
<evidence type="ECO:0000313" key="3">
    <source>
        <dbReference type="Proteomes" id="UP000281028"/>
    </source>
</evidence>
<dbReference type="InterPro" id="IPR025657">
    <property type="entry name" value="RadC_JAB"/>
</dbReference>
<dbReference type="CDD" id="cd08071">
    <property type="entry name" value="MPN_DUF2466"/>
    <property type="match status" value="1"/>
</dbReference>
<dbReference type="Pfam" id="PF20582">
    <property type="entry name" value="UPF0758_N"/>
    <property type="match status" value="1"/>
</dbReference>
<gene>
    <name evidence="2" type="primary">radC</name>
    <name evidence="2" type="ORF">ECE50_025240</name>
</gene>
<evidence type="ECO:0000313" key="2">
    <source>
        <dbReference type="EMBL" id="NSL90165.1"/>
    </source>
</evidence>
<dbReference type="InterPro" id="IPR037518">
    <property type="entry name" value="MPN"/>
</dbReference>
<dbReference type="EMBL" id="RIAR02000001">
    <property type="protein sequence ID" value="NSL90165.1"/>
    <property type="molecule type" value="Genomic_DNA"/>
</dbReference>
<organism evidence="2 3">
    <name type="scientific">Chitinophaga solisilvae</name>
    <dbReference type="NCBI Taxonomy" id="1233460"/>
    <lineage>
        <taxon>Bacteria</taxon>
        <taxon>Pseudomonadati</taxon>
        <taxon>Bacteroidota</taxon>
        <taxon>Chitinophagia</taxon>
        <taxon>Chitinophagales</taxon>
        <taxon>Chitinophagaceae</taxon>
        <taxon>Chitinophaga</taxon>
    </lineage>
</organism>
<dbReference type="AlphaFoldDB" id="A0A433WA32"/>
<accession>A0A433WA32</accession>
<comment type="caution">
    <text evidence="2">The sequence shown here is derived from an EMBL/GenBank/DDBJ whole genome shotgun (WGS) entry which is preliminary data.</text>
</comment>
<comment type="similarity">
    <text evidence="1">Belongs to the UPF0758 family.</text>
</comment>
<dbReference type="OrthoDB" id="9804482at2"/>
<sequence>MFVSSQPVPHLAIRNWPESEKPREKFMSKGPHALSDAELLAILLHTGHQRKSALDLAREIMQLANNNLLELGKINFRKLQKLRGVGHAKAVTIMAAMELARRRQAGSIDKKTVIRCGSDAALFFKPLLADLCFETFYVMFLNHANKVLHYRCLSNGGMSGTVVDAKIIFREALESDASKLLLCHNHPSGSLRPSSADIRITQKLKEAGHLFDMEILDHIIVAETGYYSLAEEGLLK</sequence>
<dbReference type="NCBIfam" id="NF000642">
    <property type="entry name" value="PRK00024.1"/>
    <property type="match status" value="1"/>
</dbReference>
<dbReference type="PANTHER" id="PTHR30471:SF3">
    <property type="entry name" value="UPF0758 PROTEIN YEES-RELATED"/>
    <property type="match status" value="1"/>
</dbReference>
<dbReference type="PANTHER" id="PTHR30471">
    <property type="entry name" value="DNA REPAIR PROTEIN RADC"/>
    <property type="match status" value="1"/>
</dbReference>
<dbReference type="NCBIfam" id="TIGR00608">
    <property type="entry name" value="radc"/>
    <property type="match status" value="1"/>
</dbReference>
<keyword evidence="3" id="KW-1185">Reference proteome</keyword>
<dbReference type="SUPFAM" id="SSF102712">
    <property type="entry name" value="JAB1/MPN domain"/>
    <property type="match status" value="1"/>
</dbReference>
<proteinExistence type="inferred from homology"/>
<dbReference type="Pfam" id="PF04002">
    <property type="entry name" value="RadC"/>
    <property type="match status" value="1"/>
</dbReference>
<dbReference type="InterPro" id="IPR001405">
    <property type="entry name" value="UPF0758"/>
</dbReference>
<dbReference type="PROSITE" id="PS50249">
    <property type="entry name" value="MPN"/>
    <property type="match status" value="1"/>
</dbReference>
<evidence type="ECO:0000256" key="1">
    <source>
        <dbReference type="RuleBase" id="RU003797"/>
    </source>
</evidence>
<protein>
    <submittedName>
        <fullName evidence="2">DNA repair protein RadC</fullName>
    </submittedName>
</protein>
<name>A0A433WA32_9BACT</name>
<dbReference type="PROSITE" id="PS01302">
    <property type="entry name" value="UPF0758"/>
    <property type="match status" value="1"/>
</dbReference>
<reference evidence="2" key="1">
    <citation type="submission" date="2020-05" db="EMBL/GenBank/DDBJ databases">
        <title>Chitinophaga laudate sp. nov., isolated from a tropical peat swamp.</title>
        <authorList>
            <person name="Goh C.B.S."/>
            <person name="Lee M.S."/>
            <person name="Parimannan S."/>
            <person name="Pasbakhsh P."/>
            <person name="Yule C.M."/>
            <person name="Rajandas H."/>
            <person name="Loke S."/>
            <person name="Croft L."/>
            <person name="Tan J.B.L."/>
        </authorList>
    </citation>
    <scope>NUCLEOTIDE SEQUENCE</scope>
    <source>
        <strain evidence="2">Mgbs1</strain>
    </source>
</reference>
<dbReference type="InterPro" id="IPR046778">
    <property type="entry name" value="UPF0758_N"/>
</dbReference>
<dbReference type="Proteomes" id="UP000281028">
    <property type="component" value="Unassembled WGS sequence"/>
</dbReference>
<dbReference type="Gene3D" id="3.40.140.10">
    <property type="entry name" value="Cytidine Deaminase, domain 2"/>
    <property type="match status" value="1"/>
</dbReference>